<dbReference type="Proteomes" id="UP001168877">
    <property type="component" value="Unassembled WGS sequence"/>
</dbReference>
<dbReference type="AlphaFoldDB" id="A0AA39RDZ4"/>
<proteinExistence type="predicted"/>
<keyword evidence="2" id="KW-1185">Reference proteome</keyword>
<comment type="caution">
    <text evidence="1">The sequence shown here is derived from an EMBL/GenBank/DDBJ whole genome shotgun (WGS) entry which is preliminary data.</text>
</comment>
<reference evidence="1" key="1">
    <citation type="journal article" date="2022" name="Plant J.">
        <title>Strategies of tolerance reflected in two North American maple genomes.</title>
        <authorList>
            <person name="McEvoy S.L."/>
            <person name="Sezen U.U."/>
            <person name="Trouern-Trend A."/>
            <person name="McMahon S.M."/>
            <person name="Schaberg P.G."/>
            <person name="Yang J."/>
            <person name="Wegrzyn J.L."/>
            <person name="Swenson N.G."/>
        </authorList>
    </citation>
    <scope>NUCLEOTIDE SEQUENCE</scope>
    <source>
        <strain evidence="1">NS2018</strain>
    </source>
</reference>
<name>A0AA39RDZ4_ACESA</name>
<dbReference type="EMBL" id="JAUESC010000388">
    <property type="protein sequence ID" value="KAK0571904.1"/>
    <property type="molecule type" value="Genomic_DNA"/>
</dbReference>
<accession>A0AA39RDZ4</accession>
<sequence length="112" mass="12643">MGWNSDEVGSDLEEEVCIELPEIRKSLYGIYRVLKSQNWVEGEKNSDCCQWEKVECNKRLRWVGGLGRDLNLEEGQFQSPMEGGCPDEVSMELPIASNLVTVPVMWDGSVSC</sequence>
<organism evidence="1 2">
    <name type="scientific">Acer saccharum</name>
    <name type="common">Sugar maple</name>
    <dbReference type="NCBI Taxonomy" id="4024"/>
    <lineage>
        <taxon>Eukaryota</taxon>
        <taxon>Viridiplantae</taxon>
        <taxon>Streptophyta</taxon>
        <taxon>Embryophyta</taxon>
        <taxon>Tracheophyta</taxon>
        <taxon>Spermatophyta</taxon>
        <taxon>Magnoliopsida</taxon>
        <taxon>eudicotyledons</taxon>
        <taxon>Gunneridae</taxon>
        <taxon>Pentapetalae</taxon>
        <taxon>rosids</taxon>
        <taxon>malvids</taxon>
        <taxon>Sapindales</taxon>
        <taxon>Sapindaceae</taxon>
        <taxon>Hippocastanoideae</taxon>
        <taxon>Acereae</taxon>
        <taxon>Acer</taxon>
    </lineage>
</organism>
<evidence type="ECO:0000313" key="2">
    <source>
        <dbReference type="Proteomes" id="UP001168877"/>
    </source>
</evidence>
<gene>
    <name evidence="1" type="ORF">LWI29_023332</name>
</gene>
<evidence type="ECO:0000313" key="1">
    <source>
        <dbReference type="EMBL" id="KAK0571904.1"/>
    </source>
</evidence>
<protein>
    <submittedName>
        <fullName evidence="1">Uncharacterized protein</fullName>
    </submittedName>
</protein>
<reference evidence="1" key="2">
    <citation type="submission" date="2023-06" db="EMBL/GenBank/DDBJ databases">
        <authorList>
            <person name="Swenson N.G."/>
            <person name="Wegrzyn J.L."/>
            <person name="Mcevoy S.L."/>
        </authorList>
    </citation>
    <scope>NUCLEOTIDE SEQUENCE</scope>
    <source>
        <strain evidence="1">NS2018</strain>
        <tissue evidence="1">Leaf</tissue>
    </source>
</reference>